<dbReference type="Proteomes" id="UP000247150">
    <property type="component" value="Unassembled WGS sequence"/>
</dbReference>
<dbReference type="Gene3D" id="2.60.40.1240">
    <property type="match status" value="1"/>
</dbReference>
<dbReference type="AlphaFoldDB" id="A0A2V3A1L5"/>
<evidence type="ECO:0000313" key="5">
    <source>
        <dbReference type="EMBL" id="PWW29582.1"/>
    </source>
</evidence>
<dbReference type="InterPro" id="IPR029051">
    <property type="entry name" value="DUF4352"/>
</dbReference>
<reference evidence="5 6" key="1">
    <citation type="submission" date="2018-05" db="EMBL/GenBank/DDBJ databases">
        <title>Freshwater and sediment microbial communities from various areas in North America, analyzing microbe dynamics in response to fracking.</title>
        <authorList>
            <person name="Lamendella R."/>
        </authorList>
    </citation>
    <scope>NUCLEOTIDE SEQUENCE [LARGE SCALE GENOMIC DNA]</scope>
    <source>
        <strain evidence="5 6">15_TX</strain>
    </source>
</reference>
<dbReference type="InterPro" id="IPR029050">
    <property type="entry name" value="Immunoprotect_excell_Ig-like"/>
</dbReference>
<feature type="domain" description="DUF4352" evidence="4">
    <location>
        <begin position="76"/>
        <end position="196"/>
    </location>
</feature>
<dbReference type="RefSeq" id="WP_110064639.1">
    <property type="nucleotide sequence ID" value="NZ_QGTW01000004.1"/>
</dbReference>
<feature type="region of interest" description="Disordered" evidence="2">
    <location>
        <begin position="41"/>
        <end position="65"/>
    </location>
</feature>
<evidence type="ECO:0000313" key="6">
    <source>
        <dbReference type="Proteomes" id="UP000247150"/>
    </source>
</evidence>
<keyword evidence="1 3" id="KW-0732">Signal</keyword>
<dbReference type="EMBL" id="QGTW01000004">
    <property type="protein sequence ID" value="PWW29582.1"/>
    <property type="molecule type" value="Genomic_DNA"/>
</dbReference>
<evidence type="ECO:0000259" key="4">
    <source>
        <dbReference type="Pfam" id="PF11611"/>
    </source>
</evidence>
<protein>
    <submittedName>
        <fullName evidence="5">Uncharacterized protein DUF4352</fullName>
    </submittedName>
</protein>
<gene>
    <name evidence="5" type="ORF">DFO73_104222</name>
</gene>
<proteinExistence type="predicted"/>
<evidence type="ECO:0000256" key="1">
    <source>
        <dbReference type="ARBA" id="ARBA00022729"/>
    </source>
</evidence>
<feature type="signal peptide" evidence="3">
    <location>
        <begin position="1"/>
        <end position="25"/>
    </location>
</feature>
<accession>A0A2V3A1L5</accession>
<dbReference type="Pfam" id="PF11611">
    <property type="entry name" value="DUF4352"/>
    <property type="match status" value="1"/>
</dbReference>
<organism evidence="5 6">
    <name type="scientific">Cytobacillus oceanisediminis</name>
    <dbReference type="NCBI Taxonomy" id="665099"/>
    <lineage>
        <taxon>Bacteria</taxon>
        <taxon>Bacillati</taxon>
        <taxon>Bacillota</taxon>
        <taxon>Bacilli</taxon>
        <taxon>Bacillales</taxon>
        <taxon>Bacillaceae</taxon>
        <taxon>Cytobacillus</taxon>
    </lineage>
</organism>
<evidence type="ECO:0000256" key="2">
    <source>
        <dbReference type="SAM" id="MobiDB-lite"/>
    </source>
</evidence>
<dbReference type="OrthoDB" id="2352213at2"/>
<evidence type="ECO:0000256" key="3">
    <source>
        <dbReference type="SAM" id="SignalP"/>
    </source>
</evidence>
<comment type="caution">
    <text evidence="5">The sequence shown here is derived from an EMBL/GenBank/DDBJ whole genome shotgun (WGS) entry which is preliminary data.</text>
</comment>
<name>A0A2V3A1L5_9BACI</name>
<dbReference type="PROSITE" id="PS51257">
    <property type="entry name" value="PROKAR_LIPOPROTEIN"/>
    <property type="match status" value="1"/>
</dbReference>
<feature type="chain" id="PRO_5038973647" evidence="3">
    <location>
        <begin position="26"/>
        <end position="211"/>
    </location>
</feature>
<sequence>MKKLITMIALISIVLLGCSSAPEQPADVSAEAAAENEAMKNYAPNPQVPDDRPLEKTGQSHTDEKGEITLKKVKNVNGTYNIGPIEMKIAEAKVMHLKPDYSLVDYFHTLTHDEEFDFVKVFAEIKNTSDEEVNFAPVAILETSEGEQITWENDIYLDGLNEEIQPNETKAGNIGFIIEKSDLNNIEITTSDVFNTERKKIEDAKNIKIDF</sequence>